<feature type="region of interest" description="Disordered" evidence="11">
    <location>
        <begin position="642"/>
        <end position="661"/>
    </location>
</feature>
<feature type="region of interest" description="Disordered" evidence="11">
    <location>
        <begin position="609"/>
        <end position="629"/>
    </location>
</feature>
<dbReference type="GO" id="GO:0030121">
    <property type="term" value="C:AP-1 adaptor complex"/>
    <property type="evidence" value="ECO:0007669"/>
    <property type="project" value="InterPro"/>
</dbReference>
<keyword evidence="5 10" id="KW-0653">Protein transport</keyword>
<dbReference type="EMBL" id="JBBNAF010000008">
    <property type="protein sequence ID" value="KAK9121916.1"/>
    <property type="molecule type" value="Genomic_DNA"/>
</dbReference>
<dbReference type="Gene3D" id="1.25.10.10">
    <property type="entry name" value="Leucine-rich Repeat Variant"/>
    <property type="match status" value="1"/>
</dbReference>
<comment type="similarity">
    <text evidence="3 10">Belongs to the adaptor complexes large subunit family.</text>
</comment>
<evidence type="ECO:0000256" key="5">
    <source>
        <dbReference type="ARBA" id="ARBA00022927"/>
    </source>
</evidence>
<dbReference type="InterPro" id="IPR017107">
    <property type="entry name" value="AP1_complex_gsu"/>
</dbReference>
<dbReference type="GO" id="GO:0016192">
    <property type="term" value="P:vesicle-mediated transport"/>
    <property type="evidence" value="ECO:0007669"/>
    <property type="project" value="InterPro"/>
</dbReference>
<gene>
    <name evidence="13" type="ORF">Syun_019533</name>
</gene>
<keyword evidence="7 10" id="KW-0472">Membrane</keyword>
<evidence type="ECO:0000256" key="2">
    <source>
        <dbReference type="ARBA" id="ARBA00004555"/>
    </source>
</evidence>
<dbReference type="InterPro" id="IPR016024">
    <property type="entry name" value="ARM-type_fold"/>
</dbReference>
<dbReference type="InterPro" id="IPR011989">
    <property type="entry name" value="ARM-like"/>
</dbReference>
<dbReference type="InterPro" id="IPR002553">
    <property type="entry name" value="Clathrin/coatomer_adapt-like_N"/>
</dbReference>
<keyword evidence="8 10" id="KW-0968">Cytoplasmic vesicle</keyword>
<dbReference type="InterPro" id="IPR013041">
    <property type="entry name" value="Clathrin_app_Ig-like_sf"/>
</dbReference>
<keyword evidence="4 10" id="KW-0813">Transport</keyword>
<comment type="caution">
    <text evidence="13">The sequence shown here is derived from an EMBL/GenBank/DDBJ whole genome shotgun (WGS) entry which is preliminary data.</text>
</comment>
<dbReference type="Gene3D" id="2.60.40.1230">
    <property type="match status" value="1"/>
</dbReference>
<dbReference type="PROSITE" id="PS50180">
    <property type="entry name" value="GAE"/>
    <property type="match status" value="1"/>
</dbReference>
<evidence type="ECO:0000256" key="1">
    <source>
        <dbReference type="ARBA" id="ARBA00004145"/>
    </source>
</evidence>
<feature type="compositionally biased region" description="Low complexity" evidence="11">
    <location>
        <begin position="642"/>
        <end position="654"/>
    </location>
</feature>
<dbReference type="FunFam" id="2.60.40.1230:FF:000008">
    <property type="entry name" value="AP-1 complex subunit gamma"/>
    <property type="match status" value="1"/>
</dbReference>
<comment type="function">
    <text evidence="9">Subunit of clathrin-associated adaptor protein complex 1 that plays a role in protein sorting at the trans-Golgi network and early endosomes (TGN/EE). The AP complexes mediate both the recruitment of clathrin to membranes and the recognition of sorting signals within the cytosolic tails of transmembrane cargo molecules.</text>
</comment>
<reference evidence="13 14" key="1">
    <citation type="submission" date="2024-01" db="EMBL/GenBank/DDBJ databases">
        <title>Genome assemblies of Stephania.</title>
        <authorList>
            <person name="Yang L."/>
        </authorList>
    </citation>
    <scope>NUCLEOTIDE SEQUENCE [LARGE SCALE GENOMIC DNA]</scope>
    <source>
        <strain evidence="13">YNDBR</strain>
        <tissue evidence="13">Leaf</tissue>
    </source>
</reference>
<comment type="subcellular location">
    <subcellularLocation>
        <location evidence="1">Cytoplasmic vesicle</location>
        <location evidence="1">Clathrin-coated vesicle membrane</location>
        <topology evidence="1">Peripheral membrane protein</topology>
        <orientation evidence="1">Cytoplasmic side</orientation>
    </subcellularLocation>
    <subcellularLocation>
        <location evidence="2">Golgi apparatus</location>
    </subcellularLocation>
</comment>
<evidence type="ECO:0000256" key="3">
    <source>
        <dbReference type="ARBA" id="ARBA00006613"/>
    </source>
</evidence>
<evidence type="ECO:0000259" key="12">
    <source>
        <dbReference type="PROSITE" id="PS50180"/>
    </source>
</evidence>
<evidence type="ECO:0000256" key="10">
    <source>
        <dbReference type="PIRNR" id="PIRNR037094"/>
    </source>
</evidence>
<organism evidence="13 14">
    <name type="scientific">Stephania yunnanensis</name>
    <dbReference type="NCBI Taxonomy" id="152371"/>
    <lineage>
        <taxon>Eukaryota</taxon>
        <taxon>Viridiplantae</taxon>
        <taxon>Streptophyta</taxon>
        <taxon>Embryophyta</taxon>
        <taxon>Tracheophyta</taxon>
        <taxon>Spermatophyta</taxon>
        <taxon>Magnoliopsida</taxon>
        <taxon>Ranunculales</taxon>
        <taxon>Menispermaceae</taxon>
        <taxon>Menispermoideae</taxon>
        <taxon>Cissampelideae</taxon>
        <taxon>Stephania</taxon>
    </lineage>
</organism>
<evidence type="ECO:0000256" key="9">
    <source>
        <dbReference type="ARBA" id="ARBA00053634"/>
    </source>
</evidence>
<evidence type="ECO:0000256" key="4">
    <source>
        <dbReference type="ARBA" id="ARBA00022448"/>
    </source>
</evidence>
<evidence type="ECO:0000256" key="11">
    <source>
        <dbReference type="SAM" id="MobiDB-lite"/>
    </source>
</evidence>
<name>A0AAP0NZI3_9MAGN</name>
<proteinExistence type="inferred from homology"/>
<dbReference type="SUPFAM" id="SSF49348">
    <property type="entry name" value="Clathrin adaptor appendage domain"/>
    <property type="match status" value="1"/>
</dbReference>
<dbReference type="FunFam" id="1.25.10.10:FF:000030">
    <property type="entry name" value="AP-1 complex subunit gamma"/>
    <property type="match status" value="1"/>
</dbReference>
<evidence type="ECO:0000256" key="7">
    <source>
        <dbReference type="ARBA" id="ARBA00023136"/>
    </source>
</evidence>
<evidence type="ECO:0000256" key="8">
    <source>
        <dbReference type="ARBA" id="ARBA00023329"/>
    </source>
</evidence>
<dbReference type="Pfam" id="PF01602">
    <property type="entry name" value="Adaptin_N"/>
    <property type="match status" value="1"/>
</dbReference>
<evidence type="ECO:0000313" key="14">
    <source>
        <dbReference type="Proteomes" id="UP001420932"/>
    </source>
</evidence>
<feature type="domain" description="GAE" evidence="12">
    <location>
        <begin position="771"/>
        <end position="888"/>
    </location>
</feature>
<sequence length="891" mass="97903">MADLIINPFSSGTRLRDMIRSIRACKTAAEERAVVRKECAAIRAAISENDHDYRHRNLAKLMFIHMLGYPTHFGQMECLKAIASAGFPEKRIGYLGLMLLLDERQEVLMLVTNSLKQDLNHSNQYIVGIALCALGNICSAEMARDLAPEVERLFQSRDPNIRKKAALCSVRIIKKVPDLAENFMSPAAVLLKEKHHGALISGVQLCTELCKVSEEALDYLRKKRTEGVVKILKDVVNSPYQPEYDIAGITDPFLHIRLLRLLRVLGQGDADASDYMNDILAQVATKTETNKNAGNAILYECVETIMSIEDNSGLRVLAINILGRFLSNRDNNIRYVALNMLMRAIAVDAQAVQRHRATILECVKDSDASIRKRALELVYLLVNDSNVKPLTKELIDYLEVSDQDFKGDLSAKICSIVEKFSLEKIWYIDQMLKVLSEAGNFVKDDVWHALIVVISNASDLHGYTVRSLYRAFQTSGEQESLVRVTVWCIGEYGEMLVNNMGMLDKEEPITVTESDAVDVLETAIKRHTSDITTRAMTLVALLKLSSRFPSCSQRVNDIIVEHKGNFVLELQQRSIEFNNIIERHQNIRSILLERMPVLDETTYNGRKAGSLHTTAQASTGSSISLPNGDVKPTAAPLVDLLDLSSDDTPAPSSSGVDPLQDLLGVDLTSTPSLSGSSKAPVDSLLDLLSIGTTSVQNDSSKLDVLSASNSSTQSANPLDMLSSLSSSLATPVSAPGSSAPMMDLLDGLSLIAPKTDTVTFTSPGLSETNGSVYPSITAFKSSSLKMEFSFSKQPGNPQTTLIHATFSNMSSNNYTNFIFQAAVPQFVQLHLDPASSNTLPANGKGSIKQNLKVTNTQQGQKNLAMRVRIAYKVNDKDMLEQGQINNFPPGL</sequence>
<keyword evidence="14" id="KW-1185">Reference proteome</keyword>
<feature type="compositionally biased region" description="Polar residues" evidence="11">
    <location>
        <begin position="611"/>
        <end position="625"/>
    </location>
</feature>
<dbReference type="Pfam" id="PF02883">
    <property type="entry name" value="Alpha_adaptinC2"/>
    <property type="match status" value="1"/>
</dbReference>
<dbReference type="InterPro" id="IPR008153">
    <property type="entry name" value="GAE_dom"/>
</dbReference>
<dbReference type="AlphaFoldDB" id="A0AAP0NZI3"/>
<dbReference type="PANTHER" id="PTHR22780">
    <property type="entry name" value="ADAPTIN, ALPHA/GAMMA/EPSILON"/>
    <property type="match status" value="1"/>
</dbReference>
<dbReference type="InterPro" id="IPR008152">
    <property type="entry name" value="Clathrin_a/b/g-adaptin_app_Ig"/>
</dbReference>
<accession>A0AAP0NZI3</accession>
<evidence type="ECO:0000313" key="13">
    <source>
        <dbReference type="EMBL" id="KAK9121916.1"/>
    </source>
</evidence>
<dbReference type="InterPro" id="IPR050840">
    <property type="entry name" value="Adaptor_Complx_Large_Subunit"/>
</dbReference>
<protein>
    <recommendedName>
        <fullName evidence="10">AP-1 complex subunit gamma</fullName>
    </recommendedName>
</protein>
<dbReference type="Proteomes" id="UP001420932">
    <property type="component" value="Unassembled WGS sequence"/>
</dbReference>
<keyword evidence="6 10" id="KW-0333">Golgi apparatus</keyword>
<dbReference type="PIRSF" id="PIRSF037094">
    <property type="entry name" value="AP1_complex_gamma"/>
    <property type="match status" value="1"/>
</dbReference>
<dbReference type="GO" id="GO:0006886">
    <property type="term" value="P:intracellular protein transport"/>
    <property type="evidence" value="ECO:0007669"/>
    <property type="project" value="UniProtKB-UniRule"/>
</dbReference>
<dbReference type="SUPFAM" id="SSF48371">
    <property type="entry name" value="ARM repeat"/>
    <property type="match status" value="1"/>
</dbReference>
<evidence type="ECO:0000256" key="6">
    <source>
        <dbReference type="ARBA" id="ARBA00023034"/>
    </source>
</evidence>
<dbReference type="SMART" id="SM00809">
    <property type="entry name" value="Alpha_adaptinC2"/>
    <property type="match status" value="1"/>
</dbReference>